<dbReference type="Pfam" id="PF14350">
    <property type="entry name" value="Beta_protein"/>
    <property type="match status" value="1"/>
</dbReference>
<reference evidence="1" key="1">
    <citation type="submission" date="2023-07" db="EMBL/GenBank/DDBJ databases">
        <title>Sequencing the genomes of 1000 actinobacteria strains.</title>
        <authorList>
            <person name="Klenk H.-P."/>
        </authorList>
    </citation>
    <scope>NUCLEOTIDE SEQUENCE</scope>
    <source>
        <strain evidence="1">DSM 44707</strain>
    </source>
</reference>
<accession>A0AAE3YX95</accession>
<dbReference type="InterPro" id="IPR025683">
    <property type="entry name" value="Protein_beta"/>
</dbReference>
<comment type="caution">
    <text evidence="1">The sequence shown here is derived from an EMBL/GenBank/DDBJ whole genome shotgun (WGS) entry which is preliminary data.</text>
</comment>
<name>A0AAE3YX95_9ACTN</name>
<evidence type="ECO:0000313" key="2">
    <source>
        <dbReference type="Proteomes" id="UP001183643"/>
    </source>
</evidence>
<gene>
    <name evidence="1" type="ORF">J2S41_006687</name>
</gene>
<dbReference type="AlphaFoldDB" id="A0AAE3YX95"/>
<organism evidence="1 2">
    <name type="scientific">Catenuloplanes atrovinosus</name>
    <dbReference type="NCBI Taxonomy" id="137266"/>
    <lineage>
        <taxon>Bacteria</taxon>
        <taxon>Bacillati</taxon>
        <taxon>Actinomycetota</taxon>
        <taxon>Actinomycetes</taxon>
        <taxon>Micromonosporales</taxon>
        <taxon>Micromonosporaceae</taxon>
        <taxon>Catenuloplanes</taxon>
    </lineage>
</organism>
<dbReference type="RefSeq" id="WP_310373973.1">
    <property type="nucleotide sequence ID" value="NZ_JAVDYB010000001.1"/>
</dbReference>
<keyword evidence="2" id="KW-1185">Reference proteome</keyword>
<dbReference type="Proteomes" id="UP001183643">
    <property type="component" value="Unassembled WGS sequence"/>
</dbReference>
<evidence type="ECO:0000313" key="1">
    <source>
        <dbReference type="EMBL" id="MDR7279909.1"/>
    </source>
</evidence>
<proteinExistence type="predicted"/>
<protein>
    <recommendedName>
        <fullName evidence="3">Beta protein</fullName>
    </recommendedName>
</protein>
<sequence length="351" mass="38638">MASEGCAVVYMPILKGREGELKAIDHLPEALAAKVMPVFEVPPTSGDPIKDAHSFAEKARDVIPRGMAAAVDARYLDDPDGAWRGPLQAIADDFADWCVPIRPVLHLNDSERRLVEAGQAAEMHDGQVVIRLGGDIADPDEDEAEASLAKLCRRAGTTIEKSALVLDFFDVRSERDIGRVEALARKCLVWARRYPWESITVASGAMPESIGDLPYNIATPIPRRDLALWRRLQEPDIVFGDYGIAHPKMKVKGWPPPPNLRYTDEDVWWIYRWARDGNGHKGMYDLCASLVAADHWPAEGAAYSWGDAEIAQRAAMVGGPGNAAGWRAWGTAHHLTHVVKMLEDSHDQLGG</sequence>
<evidence type="ECO:0008006" key="3">
    <source>
        <dbReference type="Google" id="ProtNLM"/>
    </source>
</evidence>
<dbReference type="EMBL" id="JAVDYB010000001">
    <property type="protein sequence ID" value="MDR7279909.1"/>
    <property type="molecule type" value="Genomic_DNA"/>
</dbReference>